<dbReference type="InterPro" id="IPR002035">
    <property type="entry name" value="VWF_A"/>
</dbReference>
<dbReference type="KEGG" id="psty:BFS30_10895"/>
<dbReference type="SUPFAM" id="SSF53300">
    <property type="entry name" value="vWA-like"/>
    <property type="match status" value="1"/>
</dbReference>
<dbReference type="InterPro" id="IPR051173">
    <property type="entry name" value="Ca_channel_alpha-2/delta"/>
</dbReference>
<accession>A0A1D7QGB8</accession>
<dbReference type="CDD" id="cd01465">
    <property type="entry name" value="vWA_subgroup"/>
    <property type="match status" value="1"/>
</dbReference>
<sequence>MKKLLLPIFMILFLFGFKATTVKTIQGIVTDKGDGSPLPGAQVSIPKTKKRVVTDQQGRYIIVLNNNEDKLQFSYIGYKTQTIKVGGKSRVNIALEADHQPLNEVVVTGYKTQAKRMITSSVMEIGQSSPVQAYGNSTVMFLPSNTESYANIQENTFHNPDKTPLSTFSIDVDAASYSNVRRFLNNGGLPPKDAVRIEEMINYFDYDYPQPTGNDPVNIITEISTAPWNNKHTLVQIGLQGRKMKTDQLPASNLVFLIDVSGSMGQPNKLPLLISSFKLLTNQLREKDKVAIVVYAGNSGLVLPSTSGNLKNTIKEALNKLTAGGSTAGGQGIELAYKVASQHFIKGGNNRVILATDGDFNVGASSDKEMEQLIEEKRKSGVFLTVLGYGMGNTKDSKMETLADKGNGNYAYIDNITEARKVLVNEFGGTLFTIAKDVKLQVEFNPAKVQAYRLIGYENRLLANKDFNDDHKDAGDLGSGHTVTALYEIIPIGVQSTFTPSVDPLKYQENKKNSSSNSSPEMLTVKLRYKEPNGHSSKLLQKSVIDASTIFEGSSNNFRFAAAVAEFGMLLRQSDFKQRSSFEQVISLTEQSMGKDKEGYRSEFLKLVKSSQLLAKELLSIEDTNDHNEKN</sequence>
<protein>
    <recommendedName>
        <fullName evidence="1">VWFA domain-containing protein</fullName>
    </recommendedName>
</protein>
<proteinExistence type="predicted"/>
<evidence type="ECO:0000313" key="3">
    <source>
        <dbReference type="Proteomes" id="UP000094313"/>
    </source>
</evidence>
<keyword evidence="3" id="KW-1185">Reference proteome</keyword>
<name>A0A1D7QGB8_9SPHI</name>
<dbReference type="AlphaFoldDB" id="A0A1D7QGB8"/>
<dbReference type="RefSeq" id="WP_069379318.1">
    <property type="nucleotide sequence ID" value="NZ_CP017141.1"/>
</dbReference>
<dbReference type="Gene3D" id="3.40.50.410">
    <property type="entry name" value="von Willebrand factor, type A domain"/>
    <property type="match status" value="1"/>
</dbReference>
<dbReference type="InterPro" id="IPR008969">
    <property type="entry name" value="CarboxyPept-like_regulatory"/>
</dbReference>
<dbReference type="Pfam" id="PF12450">
    <property type="entry name" value="vWF_A"/>
    <property type="match status" value="1"/>
</dbReference>
<organism evidence="2 3">
    <name type="scientific">Pedobacter steynii</name>
    <dbReference type="NCBI Taxonomy" id="430522"/>
    <lineage>
        <taxon>Bacteria</taxon>
        <taxon>Pseudomonadati</taxon>
        <taxon>Bacteroidota</taxon>
        <taxon>Sphingobacteriia</taxon>
        <taxon>Sphingobacteriales</taxon>
        <taxon>Sphingobacteriaceae</taxon>
        <taxon>Pedobacter</taxon>
    </lineage>
</organism>
<evidence type="ECO:0000259" key="1">
    <source>
        <dbReference type="PROSITE" id="PS50234"/>
    </source>
</evidence>
<dbReference type="InterPro" id="IPR021908">
    <property type="entry name" value="YfbK_C"/>
</dbReference>
<dbReference type="Pfam" id="PF13715">
    <property type="entry name" value="CarbopepD_reg_2"/>
    <property type="match status" value="1"/>
</dbReference>
<dbReference type="PANTHER" id="PTHR10166:SF37">
    <property type="entry name" value="STOLID, ISOFORM H"/>
    <property type="match status" value="1"/>
</dbReference>
<dbReference type="Pfam" id="PF00092">
    <property type="entry name" value="VWA"/>
    <property type="match status" value="1"/>
</dbReference>
<gene>
    <name evidence="2" type="ORF">BFS30_10895</name>
</gene>
<dbReference type="PANTHER" id="PTHR10166">
    <property type="entry name" value="VOLTAGE-DEPENDENT CALCIUM CHANNEL SUBUNIT ALPHA-2/DELTA-RELATED"/>
    <property type="match status" value="1"/>
</dbReference>
<reference evidence="2 3" key="1">
    <citation type="submission" date="2016-08" db="EMBL/GenBank/DDBJ databases">
        <authorList>
            <person name="Seilhamer J.J."/>
        </authorList>
    </citation>
    <scope>NUCLEOTIDE SEQUENCE [LARGE SCALE GENOMIC DNA]</scope>
    <source>
        <strain evidence="2 3">DX4</strain>
    </source>
</reference>
<evidence type="ECO:0000313" key="2">
    <source>
        <dbReference type="EMBL" id="AOM77629.1"/>
    </source>
</evidence>
<dbReference type="Pfam" id="PF12034">
    <property type="entry name" value="YfbK_C"/>
    <property type="match status" value="1"/>
</dbReference>
<dbReference type="Gene3D" id="2.60.40.1120">
    <property type="entry name" value="Carboxypeptidase-like, regulatory domain"/>
    <property type="match status" value="1"/>
</dbReference>
<dbReference type="PROSITE" id="PS50234">
    <property type="entry name" value="VWFA"/>
    <property type="match status" value="1"/>
</dbReference>
<dbReference type="EMBL" id="CP017141">
    <property type="protein sequence ID" value="AOM77629.1"/>
    <property type="molecule type" value="Genomic_DNA"/>
</dbReference>
<dbReference type="OrthoDB" id="9805121at2"/>
<feature type="domain" description="VWFA" evidence="1">
    <location>
        <begin position="253"/>
        <end position="431"/>
    </location>
</feature>
<dbReference type="InterPro" id="IPR022156">
    <property type="entry name" value="Uncharacterised_YfbK_N"/>
</dbReference>
<dbReference type="SUPFAM" id="SSF49464">
    <property type="entry name" value="Carboxypeptidase regulatory domain-like"/>
    <property type="match status" value="1"/>
</dbReference>
<dbReference type="InterPro" id="IPR036465">
    <property type="entry name" value="vWFA_dom_sf"/>
</dbReference>
<dbReference type="SMART" id="SM00327">
    <property type="entry name" value="VWA"/>
    <property type="match status" value="1"/>
</dbReference>
<dbReference type="Proteomes" id="UP000094313">
    <property type="component" value="Chromosome"/>
</dbReference>